<reference evidence="3 4" key="1">
    <citation type="submission" date="2024-02" db="EMBL/GenBank/DDBJ databases">
        <title>A novel Wenzhouxiangellaceae bacterium, isolated from coastal sediments.</title>
        <authorList>
            <person name="Du Z.-J."/>
            <person name="Ye Y.-Q."/>
            <person name="Zhang X.-Y."/>
        </authorList>
    </citation>
    <scope>NUCLEOTIDE SEQUENCE [LARGE SCALE GENOMIC DNA]</scope>
    <source>
        <strain evidence="3 4">CH-27</strain>
    </source>
</reference>
<feature type="active site" description="Proton acceptor" evidence="2">
    <location>
        <position position="127"/>
    </location>
</feature>
<name>A0AAW9R8C6_9GAMM</name>
<dbReference type="EC" id="3.1.4.58" evidence="2"/>
<dbReference type="PANTHER" id="PTHR35561:SF1">
    <property type="entry name" value="RNA 2',3'-CYCLIC PHOSPHODIESTERASE"/>
    <property type="match status" value="1"/>
</dbReference>
<dbReference type="GO" id="GO:0008664">
    <property type="term" value="F:RNA 2',3'-cyclic 3'-phosphodiesterase activity"/>
    <property type="evidence" value="ECO:0007669"/>
    <property type="project" value="UniProtKB-EC"/>
</dbReference>
<dbReference type="NCBIfam" id="TIGR02258">
    <property type="entry name" value="2_5_ligase"/>
    <property type="match status" value="1"/>
</dbReference>
<dbReference type="PANTHER" id="PTHR35561">
    <property type="entry name" value="RNA 2',3'-CYCLIC PHOSPHODIESTERASE"/>
    <property type="match status" value="1"/>
</dbReference>
<keyword evidence="4" id="KW-1185">Reference proteome</keyword>
<accession>A0AAW9R8C6</accession>
<dbReference type="EMBL" id="JAZHOG010000004">
    <property type="protein sequence ID" value="MEJ8567580.1"/>
    <property type="molecule type" value="Genomic_DNA"/>
</dbReference>
<dbReference type="Gene3D" id="3.90.1140.10">
    <property type="entry name" value="Cyclic phosphodiesterase"/>
    <property type="match status" value="1"/>
</dbReference>
<dbReference type="InterPro" id="IPR009097">
    <property type="entry name" value="Cyclic_Pdiesterase"/>
</dbReference>
<comment type="caution">
    <text evidence="3">The sequence shown here is derived from an EMBL/GenBank/DDBJ whole genome shotgun (WGS) entry which is preliminary data.</text>
</comment>
<keyword evidence="1 2" id="KW-0378">Hydrolase</keyword>
<evidence type="ECO:0000313" key="4">
    <source>
        <dbReference type="Proteomes" id="UP001359886"/>
    </source>
</evidence>
<dbReference type="GO" id="GO:0004113">
    <property type="term" value="F:2',3'-cyclic-nucleotide 3'-phosphodiesterase activity"/>
    <property type="evidence" value="ECO:0007669"/>
    <property type="project" value="InterPro"/>
</dbReference>
<comment type="similarity">
    <text evidence="2">Belongs to the 2H phosphoesterase superfamily. ThpR family.</text>
</comment>
<feature type="short sequence motif" description="HXTX 2" evidence="2">
    <location>
        <begin position="127"/>
        <end position="130"/>
    </location>
</feature>
<comment type="function">
    <text evidence="2">Hydrolyzes RNA 2',3'-cyclic phosphodiester to an RNA 2'-phosphomonoester.</text>
</comment>
<dbReference type="AlphaFoldDB" id="A0AAW9R8C6"/>
<evidence type="ECO:0000313" key="3">
    <source>
        <dbReference type="EMBL" id="MEJ8567580.1"/>
    </source>
</evidence>
<proteinExistence type="inferred from homology"/>
<feature type="active site" description="Proton donor" evidence="2">
    <location>
        <position position="45"/>
    </location>
</feature>
<protein>
    <recommendedName>
        <fullName evidence="2">RNA 2',3'-cyclic phosphodiesterase</fullName>
        <shortName evidence="2">RNA 2',3'-CPDase</shortName>
        <ecNumber evidence="2">3.1.4.58</ecNumber>
    </recommendedName>
</protein>
<evidence type="ECO:0000256" key="1">
    <source>
        <dbReference type="ARBA" id="ARBA00022801"/>
    </source>
</evidence>
<dbReference type="Pfam" id="PF13563">
    <property type="entry name" value="2_5_RNA_ligase2"/>
    <property type="match status" value="1"/>
</dbReference>
<dbReference type="HAMAP" id="MF_01940">
    <property type="entry name" value="RNA_CPDase"/>
    <property type="match status" value="1"/>
</dbReference>
<evidence type="ECO:0000256" key="2">
    <source>
        <dbReference type="HAMAP-Rule" id="MF_01940"/>
    </source>
</evidence>
<feature type="short sequence motif" description="HXTX 1" evidence="2">
    <location>
        <begin position="45"/>
        <end position="48"/>
    </location>
</feature>
<sequence>MPGARAGSLRLFFGLLPDARVRRRIVSLRNRLNVSGREVPAANFHVTLAFLGSVPSSRQGTLGSLASTLRCSAGQVRLDRIGSFPRARVAWLGIDRPPAFLADFRARLVGGLRDEGFSVDLRRWTPHVTLYRKLRTPCENLLIDPVIWPVREFALLASETGPGGVCYRVKDRWSCGPTGQSPGAA</sequence>
<dbReference type="RefSeq" id="WP_354694896.1">
    <property type="nucleotide sequence ID" value="NZ_JAZHOG010000004.1"/>
</dbReference>
<dbReference type="Proteomes" id="UP001359886">
    <property type="component" value="Unassembled WGS sequence"/>
</dbReference>
<organism evidence="3 4">
    <name type="scientific">Elongatibacter sediminis</name>
    <dbReference type="NCBI Taxonomy" id="3119006"/>
    <lineage>
        <taxon>Bacteria</taxon>
        <taxon>Pseudomonadati</taxon>
        <taxon>Pseudomonadota</taxon>
        <taxon>Gammaproteobacteria</taxon>
        <taxon>Chromatiales</taxon>
        <taxon>Wenzhouxiangellaceae</taxon>
        <taxon>Elongatibacter</taxon>
    </lineage>
</organism>
<comment type="catalytic activity">
    <reaction evidence="2">
        <text>a 3'-end 2',3'-cyclophospho-ribonucleotide-RNA + H2O = a 3'-end 2'-phospho-ribonucleotide-RNA + H(+)</text>
        <dbReference type="Rhea" id="RHEA:11828"/>
        <dbReference type="Rhea" id="RHEA-COMP:10464"/>
        <dbReference type="Rhea" id="RHEA-COMP:17353"/>
        <dbReference type="ChEBI" id="CHEBI:15377"/>
        <dbReference type="ChEBI" id="CHEBI:15378"/>
        <dbReference type="ChEBI" id="CHEBI:83064"/>
        <dbReference type="ChEBI" id="CHEBI:173113"/>
        <dbReference type="EC" id="3.1.4.58"/>
    </reaction>
</comment>
<dbReference type="InterPro" id="IPR004175">
    <property type="entry name" value="RNA_CPDase"/>
</dbReference>
<gene>
    <name evidence="3" type="primary">thpR</name>
    <name evidence="3" type="ORF">V3330_08070</name>
</gene>
<dbReference type="SUPFAM" id="SSF55144">
    <property type="entry name" value="LigT-like"/>
    <property type="match status" value="1"/>
</dbReference>